<accession>A0A552UVX0</accession>
<organism evidence="5 6">
    <name type="scientific">Flavobacterium zepuense</name>
    <dbReference type="NCBI Taxonomy" id="2593302"/>
    <lineage>
        <taxon>Bacteria</taxon>
        <taxon>Pseudomonadati</taxon>
        <taxon>Bacteroidota</taxon>
        <taxon>Flavobacteriia</taxon>
        <taxon>Flavobacteriales</taxon>
        <taxon>Flavobacteriaceae</taxon>
        <taxon>Flavobacterium</taxon>
    </lineage>
</organism>
<keyword evidence="6" id="KW-1185">Reference proteome</keyword>
<dbReference type="Pfam" id="PF19081">
    <property type="entry name" value="Ig_7"/>
    <property type="match status" value="4"/>
</dbReference>
<evidence type="ECO:0000256" key="2">
    <source>
        <dbReference type="SAM" id="SignalP"/>
    </source>
</evidence>
<feature type="domain" description="Ig-like" evidence="4">
    <location>
        <begin position="400"/>
        <end position="470"/>
    </location>
</feature>
<dbReference type="Proteomes" id="UP000320643">
    <property type="component" value="Unassembled WGS sequence"/>
</dbReference>
<dbReference type="InterPro" id="IPR026444">
    <property type="entry name" value="Secre_tail"/>
</dbReference>
<proteinExistence type="predicted"/>
<feature type="domain" description="Secretion system C-terminal sorting" evidence="3">
    <location>
        <begin position="487"/>
        <end position="550"/>
    </location>
</feature>
<evidence type="ECO:0000313" key="5">
    <source>
        <dbReference type="EMBL" id="TRW22372.1"/>
    </source>
</evidence>
<feature type="signal peptide" evidence="2">
    <location>
        <begin position="1"/>
        <end position="19"/>
    </location>
</feature>
<dbReference type="Pfam" id="PF18962">
    <property type="entry name" value="Por_Secre_tail"/>
    <property type="match status" value="1"/>
</dbReference>
<keyword evidence="1 2" id="KW-0732">Signal</keyword>
<dbReference type="RefSeq" id="WP_143374789.1">
    <property type="nucleotide sequence ID" value="NZ_VJVZ01000013.1"/>
</dbReference>
<evidence type="ECO:0000313" key="6">
    <source>
        <dbReference type="Proteomes" id="UP000320643"/>
    </source>
</evidence>
<gene>
    <name evidence="5" type="ORF">FMM05_17860</name>
</gene>
<feature type="domain" description="Ig-like" evidence="4">
    <location>
        <begin position="250"/>
        <end position="323"/>
    </location>
</feature>
<dbReference type="InterPro" id="IPR044023">
    <property type="entry name" value="Ig_7"/>
</dbReference>
<reference evidence="5 6" key="1">
    <citation type="submission" date="2019-07" db="EMBL/GenBank/DDBJ databases">
        <title>Flavobacterium sp. nov., isolated from glacier ice.</title>
        <authorList>
            <person name="Liu Q."/>
            <person name="Xin Y.-H."/>
        </authorList>
    </citation>
    <scope>NUCLEOTIDE SEQUENCE [LARGE SCALE GENOMIC DNA]</scope>
    <source>
        <strain evidence="5 6">ZT4R6</strain>
    </source>
</reference>
<dbReference type="NCBIfam" id="TIGR04183">
    <property type="entry name" value="Por_Secre_tail"/>
    <property type="match status" value="1"/>
</dbReference>
<comment type="caution">
    <text evidence="5">The sequence shown here is derived from an EMBL/GenBank/DDBJ whole genome shotgun (WGS) entry which is preliminary data.</text>
</comment>
<protein>
    <submittedName>
        <fullName evidence="5">T9SS type A sorting domain-containing protein</fullName>
    </submittedName>
</protein>
<dbReference type="OrthoDB" id="667194at2"/>
<feature type="domain" description="Ig-like" evidence="4">
    <location>
        <begin position="173"/>
        <end position="246"/>
    </location>
</feature>
<evidence type="ECO:0000259" key="3">
    <source>
        <dbReference type="Pfam" id="PF18962"/>
    </source>
</evidence>
<evidence type="ECO:0000256" key="1">
    <source>
        <dbReference type="ARBA" id="ARBA00022729"/>
    </source>
</evidence>
<dbReference type="EMBL" id="VJVZ01000013">
    <property type="protein sequence ID" value="TRW22372.1"/>
    <property type="molecule type" value="Genomic_DNA"/>
</dbReference>
<name>A0A552UVX0_9FLAO</name>
<dbReference type="AlphaFoldDB" id="A0A552UVX0"/>
<feature type="domain" description="Ig-like" evidence="4">
    <location>
        <begin position="326"/>
        <end position="395"/>
    </location>
</feature>
<dbReference type="InterPro" id="IPR045266">
    <property type="entry name" value="DOH_DOMON"/>
</dbReference>
<sequence length="558" mass="56893">MKRILLIAMLSMAALGVQAQSKTTGSVSLTTGMTAKLDLNNDTSTATLTLTGPQDRWIALQFGSFTGGMAPGTDLVYYNGTTLVDASQNGVGATPSIDAVNNWTVSSNTVSGNTRTIVATRAFTGGTGDYNFVYTNTEIDFVWARGSSASFAIANHGSNRGFALNKTFSCIPPAAPTAAAQAFCSGATVANLTATGLTGATFNWYTAATGGSALASTTTLTNTTYYVAQTLSACESDRTPVTVTVTTVNQPTATAQQNFCTSATVANLSATGQTGATISWYAAATGGSALAGTTALTTGTTYYVGQTLNTCTSTRTPVTVTITTAAAPTASAQTFCAGATVANLTATGTGIKWYSVATGGTQLAGTTVLTTGTYYATQTVNTCESTTTPVTVTINAASATPTGAAAQEFNAGETIADLEVTTATGATVTWYTLSGTVFTEVPVTTVLTDDTTYYVSQDTNGCESAKLAVVVNQLLGTDKFSLKGLKVYPNPSSDVVTVSHASALSNVMVINMLGQEVASKKATDNSVQVNVSQLTAGTYILKVTAADGGTATVRVVKQ</sequence>
<feature type="chain" id="PRO_5021900290" evidence="2">
    <location>
        <begin position="20"/>
        <end position="558"/>
    </location>
</feature>
<dbReference type="CDD" id="cd09631">
    <property type="entry name" value="DOMON_DOH"/>
    <property type="match status" value="1"/>
</dbReference>
<evidence type="ECO:0000259" key="4">
    <source>
        <dbReference type="Pfam" id="PF19081"/>
    </source>
</evidence>